<evidence type="ECO:0000256" key="3">
    <source>
        <dbReference type="ARBA" id="ARBA00022692"/>
    </source>
</evidence>
<sequence length="154" mass="17550">MTSNNTSDTKRFIKFSIVGISGTVVDFFIFNLLSSILGFPTVPSSVVSFIVAVFNNFFWNRHWTYPESKDFPFSEQFGKFGIVSLIGLIIRTIIFSKIENPLIHLSEVYFAQIKITPEVIGHNLALAIVIVIVLFWNYFANKLWTYKGIKEAAK</sequence>
<dbReference type="InterPro" id="IPR051401">
    <property type="entry name" value="GtrA_CellWall_Glycosyl"/>
</dbReference>
<keyword evidence="3 6" id="KW-0812">Transmembrane</keyword>
<feature type="domain" description="GtrA/DPMS transmembrane" evidence="7">
    <location>
        <begin position="14"/>
        <end position="145"/>
    </location>
</feature>
<accession>A0A347ZT71</accession>
<dbReference type="PANTHER" id="PTHR38459:SF1">
    <property type="entry name" value="PROPHAGE BACTOPRENOL-LINKED GLUCOSE TRANSLOCASE HOMOLOG"/>
    <property type="match status" value="1"/>
</dbReference>
<feature type="transmembrane region" description="Helical" evidence="6">
    <location>
        <begin position="119"/>
        <end position="140"/>
    </location>
</feature>
<evidence type="ECO:0000256" key="5">
    <source>
        <dbReference type="ARBA" id="ARBA00023136"/>
    </source>
</evidence>
<keyword evidence="4 6" id="KW-1133">Transmembrane helix</keyword>
<feature type="transmembrane region" description="Helical" evidence="6">
    <location>
        <begin position="80"/>
        <end position="99"/>
    </location>
</feature>
<feature type="transmembrane region" description="Helical" evidence="6">
    <location>
        <begin position="36"/>
        <end position="59"/>
    </location>
</feature>
<organism evidence="8 9">
    <name type="scientific">Pelolinea submarina</name>
    <dbReference type="NCBI Taxonomy" id="913107"/>
    <lineage>
        <taxon>Bacteria</taxon>
        <taxon>Bacillati</taxon>
        <taxon>Chloroflexota</taxon>
        <taxon>Anaerolineae</taxon>
        <taxon>Anaerolineales</taxon>
        <taxon>Anaerolineaceae</taxon>
        <taxon>Pelolinea</taxon>
    </lineage>
</organism>
<protein>
    <submittedName>
        <fullName evidence="8">Putative flippase GtrA</fullName>
    </submittedName>
</protein>
<dbReference type="PANTHER" id="PTHR38459">
    <property type="entry name" value="PROPHAGE BACTOPRENOL-LINKED GLUCOSE TRANSLOCASE HOMOLOG"/>
    <property type="match status" value="1"/>
</dbReference>
<evidence type="ECO:0000313" key="8">
    <source>
        <dbReference type="EMBL" id="REG10923.1"/>
    </source>
</evidence>
<evidence type="ECO:0000256" key="6">
    <source>
        <dbReference type="SAM" id="Phobius"/>
    </source>
</evidence>
<dbReference type="AlphaFoldDB" id="A0A347ZT71"/>
<evidence type="ECO:0000256" key="1">
    <source>
        <dbReference type="ARBA" id="ARBA00004141"/>
    </source>
</evidence>
<gene>
    <name evidence="8" type="ORF">DFR64_0792</name>
</gene>
<evidence type="ECO:0000313" key="9">
    <source>
        <dbReference type="Proteomes" id="UP000256388"/>
    </source>
</evidence>
<keyword evidence="5 6" id="KW-0472">Membrane</keyword>
<dbReference type="GO" id="GO:0000271">
    <property type="term" value="P:polysaccharide biosynthetic process"/>
    <property type="evidence" value="ECO:0007669"/>
    <property type="project" value="InterPro"/>
</dbReference>
<name>A0A347ZT71_9CHLR</name>
<dbReference type="InterPro" id="IPR007267">
    <property type="entry name" value="GtrA_DPMS_TM"/>
</dbReference>
<dbReference type="EMBL" id="QUMS01000001">
    <property type="protein sequence ID" value="REG10923.1"/>
    <property type="molecule type" value="Genomic_DNA"/>
</dbReference>
<dbReference type="OrthoDB" id="9807815at2"/>
<comment type="caution">
    <text evidence="8">The sequence shown here is derived from an EMBL/GenBank/DDBJ whole genome shotgun (WGS) entry which is preliminary data.</text>
</comment>
<evidence type="ECO:0000256" key="4">
    <source>
        <dbReference type="ARBA" id="ARBA00022989"/>
    </source>
</evidence>
<keyword evidence="9" id="KW-1185">Reference proteome</keyword>
<comment type="similarity">
    <text evidence="2">Belongs to the GtrA family.</text>
</comment>
<evidence type="ECO:0000256" key="2">
    <source>
        <dbReference type="ARBA" id="ARBA00009399"/>
    </source>
</evidence>
<reference evidence="8 9" key="1">
    <citation type="submission" date="2018-08" db="EMBL/GenBank/DDBJ databases">
        <title>Genomic Encyclopedia of Type Strains, Phase IV (KMG-IV): sequencing the most valuable type-strain genomes for metagenomic binning, comparative biology and taxonomic classification.</title>
        <authorList>
            <person name="Goeker M."/>
        </authorList>
    </citation>
    <scope>NUCLEOTIDE SEQUENCE [LARGE SCALE GENOMIC DNA]</scope>
    <source>
        <strain evidence="8 9">DSM 23923</strain>
    </source>
</reference>
<dbReference type="RefSeq" id="WP_116224074.1">
    <property type="nucleotide sequence ID" value="NZ_AP018437.1"/>
</dbReference>
<dbReference type="Proteomes" id="UP000256388">
    <property type="component" value="Unassembled WGS sequence"/>
</dbReference>
<dbReference type="GO" id="GO:0005886">
    <property type="term" value="C:plasma membrane"/>
    <property type="evidence" value="ECO:0007669"/>
    <property type="project" value="TreeGrafter"/>
</dbReference>
<evidence type="ECO:0000259" key="7">
    <source>
        <dbReference type="Pfam" id="PF04138"/>
    </source>
</evidence>
<dbReference type="Pfam" id="PF04138">
    <property type="entry name" value="GtrA_DPMS_TM"/>
    <property type="match status" value="1"/>
</dbReference>
<feature type="transmembrane region" description="Helical" evidence="6">
    <location>
        <begin position="12"/>
        <end position="30"/>
    </location>
</feature>
<proteinExistence type="inferred from homology"/>
<comment type="subcellular location">
    <subcellularLocation>
        <location evidence="1">Membrane</location>
        <topology evidence="1">Multi-pass membrane protein</topology>
    </subcellularLocation>
</comment>